<comment type="caution">
    <text evidence="2">The sequence shown here is derived from an EMBL/GenBank/DDBJ whole genome shotgun (WGS) entry which is preliminary data.</text>
</comment>
<feature type="coiled-coil region" evidence="1">
    <location>
        <begin position="20"/>
        <end position="47"/>
    </location>
</feature>
<name>A0A6B1DDD8_9CHLR</name>
<dbReference type="AlphaFoldDB" id="A0A6B1DDD8"/>
<gene>
    <name evidence="2" type="ORF">F4X14_19035</name>
</gene>
<evidence type="ECO:0000313" key="2">
    <source>
        <dbReference type="EMBL" id="MYC97057.1"/>
    </source>
</evidence>
<reference evidence="2" key="1">
    <citation type="submission" date="2019-09" db="EMBL/GenBank/DDBJ databases">
        <title>Characterisation of the sponge microbiome using genome-centric metagenomics.</title>
        <authorList>
            <person name="Engelberts J.P."/>
            <person name="Robbins S.J."/>
            <person name="De Goeij J.M."/>
            <person name="Aranda M."/>
            <person name="Bell S.C."/>
            <person name="Webster N.S."/>
        </authorList>
    </citation>
    <scope>NUCLEOTIDE SEQUENCE</scope>
    <source>
        <strain evidence="2">SB0661_bin_32</strain>
    </source>
</reference>
<organism evidence="2">
    <name type="scientific">Caldilineaceae bacterium SB0661_bin_32</name>
    <dbReference type="NCBI Taxonomy" id="2605255"/>
    <lineage>
        <taxon>Bacteria</taxon>
        <taxon>Bacillati</taxon>
        <taxon>Chloroflexota</taxon>
        <taxon>Caldilineae</taxon>
        <taxon>Caldilineales</taxon>
        <taxon>Caldilineaceae</taxon>
    </lineage>
</organism>
<accession>A0A6B1DDD8</accession>
<sequence length="148" mass="16731">MKRTLITIALLAFLIPGVLLAQGELTLEDLAEQLTALEERLAVLEAMFADPWSPNVIYLDDGVCQNPLHSKRERGDFIQMEIRQETADAYRTQYGTSIDPSGNVYLSSISFDVDSSNVYIQYTTNDRTVVEKWAHCEFLGHSEWEAAK</sequence>
<dbReference type="EMBL" id="VXMH01000103">
    <property type="protein sequence ID" value="MYC97057.1"/>
    <property type="molecule type" value="Genomic_DNA"/>
</dbReference>
<evidence type="ECO:0000256" key="1">
    <source>
        <dbReference type="SAM" id="Coils"/>
    </source>
</evidence>
<protein>
    <submittedName>
        <fullName evidence="2">Uncharacterized protein</fullName>
    </submittedName>
</protein>
<keyword evidence="1" id="KW-0175">Coiled coil</keyword>
<proteinExistence type="predicted"/>